<keyword evidence="3" id="KW-0342">GTP-binding</keyword>
<dbReference type="InterPro" id="IPR027417">
    <property type="entry name" value="P-loop_NTPase"/>
</dbReference>
<keyword evidence="9" id="KW-1185">Reference proteome</keyword>
<evidence type="ECO:0000256" key="1">
    <source>
        <dbReference type="ARBA" id="ARBA00004123"/>
    </source>
</evidence>
<dbReference type="EMBL" id="APAU02000034">
    <property type="protein sequence ID" value="EUB60163.1"/>
    <property type="molecule type" value="Genomic_DNA"/>
</dbReference>
<proteinExistence type="predicted"/>
<feature type="domain" description="Guanine nucleotide-binding protein-like 3 N-terminal" evidence="7">
    <location>
        <begin position="39"/>
        <end position="78"/>
    </location>
</feature>
<dbReference type="AlphaFoldDB" id="W6UGR2"/>
<evidence type="ECO:0000256" key="6">
    <source>
        <dbReference type="SAM" id="Phobius"/>
    </source>
</evidence>
<dbReference type="Gene3D" id="3.40.50.300">
    <property type="entry name" value="P-loop containing nucleotide triphosphate hydrolases"/>
    <property type="match status" value="1"/>
</dbReference>
<keyword evidence="6" id="KW-1133">Transmembrane helix</keyword>
<feature type="compositionally biased region" description="Basic and acidic residues" evidence="5">
    <location>
        <begin position="328"/>
        <end position="339"/>
    </location>
</feature>
<feature type="transmembrane region" description="Helical" evidence="6">
    <location>
        <begin position="241"/>
        <end position="262"/>
    </location>
</feature>
<keyword evidence="4" id="KW-0539">Nucleus</keyword>
<keyword evidence="2" id="KW-0547">Nucleotide-binding</keyword>
<feature type="region of interest" description="Disordered" evidence="5">
    <location>
        <begin position="302"/>
        <end position="339"/>
    </location>
</feature>
<name>W6UGR2_ECHGR</name>
<organism evidence="8 9">
    <name type="scientific">Echinococcus granulosus</name>
    <name type="common">Hydatid tapeworm</name>
    <dbReference type="NCBI Taxonomy" id="6210"/>
    <lineage>
        <taxon>Eukaryota</taxon>
        <taxon>Metazoa</taxon>
        <taxon>Spiralia</taxon>
        <taxon>Lophotrochozoa</taxon>
        <taxon>Platyhelminthes</taxon>
        <taxon>Cestoda</taxon>
        <taxon>Eucestoda</taxon>
        <taxon>Cyclophyllidea</taxon>
        <taxon>Taeniidae</taxon>
        <taxon>Echinococcus</taxon>
        <taxon>Echinococcus granulosus group</taxon>
    </lineage>
</organism>
<dbReference type="STRING" id="6210.W6UGR2"/>
<accession>W6UGR2</accession>
<comment type="caution">
    <text evidence="8">The sequence shown here is derived from an EMBL/GenBank/DDBJ whole genome shotgun (WGS) entry which is preliminary data.</text>
</comment>
<evidence type="ECO:0000259" key="7">
    <source>
        <dbReference type="Pfam" id="PF08701"/>
    </source>
</evidence>
<dbReference type="GO" id="GO:0005730">
    <property type="term" value="C:nucleolus"/>
    <property type="evidence" value="ECO:0007669"/>
    <property type="project" value="TreeGrafter"/>
</dbReference>
<sequence length="339" mass="37627">MFLFSKLQPTLQACLLEKRGRRIQSFLKVTSIATFTGTGKDPGIPNSLPFKEQILEHIKETKKLESERRLALLQHAKKLESSTEKPKKKVVNVSFSKQFAHVINKADVVIEVLDARDPLGTRSIDAENEVLAAGKKLVLLLNKIDLVPRGVVQQWLNYFRKWYTIMPFKSNTQEKSNRLGNIKGKIPRNTNPTVKRGKLAHHTLPPESAAPIAEPSKPAIIAIDETDFPLQEFDDNVLKMILVFAVMLSGYAVALSVSFIGLPKANAYNDFCPVAVVSPSTPFRVDFGGSWRDTEDILISKGYEANTDAGDDDADDNEYASADEGVDLTEKGNEVMDAE</sequence>
<evidence type="ECO:0000256" key="2">
    <source>
        <dbReference type="ARBA" id="ARBA00022741"/>
    </source>
</evidence>
<dbReference type="PANTHER" id="PTHR11089">
    <property type="entry name" value="GTP-BINDING PROTEIN-RELATED"/>
    <property type="match status" value="1"/>
</dbReference>
<dbReference type="InterPro" id="IPR014813">
    <property type="entry name" value="Gnl3_N_dom"/>
</dbReference>
<evidence type="ECO:0000256" key="5">
    <source>
        <dbReference type="SAM" id="MobiDB-lite"/>
    </source>
</evidence>
<comment type="subcellular location">
    <subcellularLocation>
        <location evidence="1">Nucleus</location>
    </subcellularLocation>
</comment>
<evidence type="ECO:0000313" key="9">
    <source>
        <dbReference type="Proteomes" id="UP000019149"/>
    </source>
</evidence>
<dbReference type="PANTHER" id="PTHR11089:SF30">
    <property type="entry name" value="GUANINE NUCLEOTIDE-BINDING PROTEIN-LIKE 3 HOMOLOG"/>
    <property type="match status" value="1"/>
</dbReference>
<feature type="compositionally biased region" description="Acidic residues" evidence="5">
    <location>
        <begin position="309"/>
        <end position="318"/>
    </location>
</feature>
<evidence type="ECO:0000256" key="3">
    <source>
        <dbReference type="ARBA" id="ARBA00023134"/>
    </source>
</evidence>
<dbReference type="GO" id="GO:0005525">
    <property type="term" value="F:GTP binding"/>
    <property type="evidence" value="ECO:0007669"/>
    <property type="project" value="UniProtKB-KW"/>
</dbReference>
<protein>
    <submittedName>
        <fullName evidence="8">Guanine nucleotide-binding protein</fullName>
    </submittedName>
</protein>
<dbReference type="KEGG" id="egl:EGR_05016"/>
<keyword evidence="6" id="KW-0472">Membrane</keyword>
<dbReference type="Proteomes" id="UP000019149">
    <property type="component" value="Unassembled WGS sequence"/>
</dbReference>
<dbReference type="Pfam" id="PF08701">
    <property type="entry name" value="GN3L_Grn1"/>
    <property type="match status" value="1"/>
</dbReference>
<dbReference type="SUPFAM" id="SSF52540">
    <property type="entry name" value="P-loop containing nucleoside triphosphate hydrolases"/>
    <property type="match status" value="1"/>
</dbReference>
<dbReference type="OrthoDB" id="444945at2759"/>
<gene>
    <name evidence="8" type="ORF">EGR_05016</name>
</gene>
<evidence type="ECO:0000313" key="8">
    <source>
        <dbReference type="EMBL" id="EUB60163.1"/>
    </source>
</evidence>
<dbReference type="RefSeq" id="XP_024351359.1">
    <property type="nucleotide sequence ID" value="XM_024494265.1"/>
</dbReference>
<dbReference type="GeneID" id="36340731"/>
<reference evidence="8 9" key="1">
    <citation type="journal article" date="2013" name="Nat. Genet.">
        <title>The genome of the hydatid tapeworm Echinococcus granulosus.</title>
        <authorList>
            <person name="Zheng H."/>
            <person name="Zhang W."/>
            <person name="Zhang L."/>
            <person name="Zhang Z."/>
            <person name="Li J."/>
            <person name="Lu G."/>
            <person name="Zhu Y."/>
            <person name="Wang Y."/>
            <person name="Huang Y."/>
            <person name="Liu J."/>
            <person name="Kang H."/>
            <person name="Chen J."/>
            <person name="Wang L."/>
            <person name="Chen A."/>
            <person name="Yu S."/>
            <person name="Gao Z."/>
            <person name="Jin L."/>
            <person name="Gu W."/>
            <person name="Wang Z."/>
            <person name="Zhao L."/>
            <person name="Shi B."/>
            <person name="Wen H."/>
            <person name="Lin R."/>
            <person name="Jones M.K."/>
            <person name="Brejova B."/>
            <person name="Vinar T."/>
            <person name="Zhao G."/>
            <person name="McManus D.P."/>
            <person name="Chen Z."/>
            <person name="Zhou Y."/>
            <person name="Wang S."/>
        </authorList>
    </citation>
    <scope>NUCLEOTIDE SEQUENCE [LARGE SCALE GENOMIC DNA]</scope>
</reference>
<evidence type="ECO:0000256" key="4">
    <source>
        <dbReference type="ARBA" id="ARBA00023242"/>
    </source>
</evidence>
<keyword evidence="6" id="KW-0812">Transmembrane</keyword>
<dbReference type="InterPro" id="IPR050755">
    <property type="entry name" value="TRAFAC_YlqF/YawG_RiboMat"/>
</dbReference>
<dbReference type="CTD" id="36340731"/>